<keyword evidence="1" id="KW-0732">Signal</keyword>
<name>A9UU11_MONBE</name>
<dbReference type="InterPro" id="IPR011043">
    <property type="entry name" value="Gal_Oxase/kelch_b-propeller"/>
</dbReference>
<evidence type="ECO:0000313" key="2">
    <source>
        <dbReference type="EMBL" id="EDQ91587.1"/>
    </source>
</evidence>
<dbReference type="EMBL" id="CH991545">
    <property type="protein sequence ID" value="EDQ91587.1"/>
    <property type="molecule type" value="Genomic_DNA"/>
</dbReference>
<dbReference type="Pfam" id="PF14312">
    <property type="entry name" value="FG-GAP_2"/>
    <property type="match status" value="3"/>
</dbReference>
<dbReference type="PANTHER" id="PTHR36220">
    <property type="entry name" value="UNNAMED PRODUCT"/>
    <property type="match status" value="1"/>
</dbReference>
<feature type="signal peptide" evidence="1">
    <location>
        <begin position="1"/>
        <end position="20"/>
    </location>
</feature>
<feature type="chain" id="PRO_5002742379" evidence="1">
    <location>
        <begin position="21"/>
        <end position="705"/>
    </location>
</feature>
<dbReference type="KEGG" id="mbr:MONBRDRAFT_6487"/>
<keyword evidence="3" id="KW-1185">Reference proteome</keyword>
<protein>
    <submittedName>
        <fullName evidence="2">Uncharacterized protein</fullName>
    </submittedName>
</protein>
<dbReference type="RefSeq" id="XP_001744009.1">
    <property type="nucleotide sequence ID" value="XM_001743957.1"/>
</dbReference>
<dbReference type="InParanoid" id="A9UU11"/>
<gene>
    <name evidence="2" type="ORF">MONBRDRAFT_6487</name>
</gene>
<accession>A9UU11</accession>
<dbReference type="PANTHER" id="PTHR36220:SF1">
    <property type="entry name" value="GAMMA TUBULIN COMPLEX COMPONENT C-TERMINAL DOMAIN-CONTAINING PROTEIN"/>
    <property type="match status" value="1"/>
</dbReference>
<dbReference type="AlphaFoldDB" id="A9UU11"/>
<proteinExistence type="predicted"/>
<dbReference type="Proteomes" id="UP000001357">
    <property type="component" value="Unassembled WGS sequence"/>
</dbReference>
<dbReference type="InterPro" id="IPR013517">
    <property type="entry name" value="FG-GAP"/>
</dbReference>
<sequence>MTQRLMASLALTLAVGLVTAIEPPRPYMDANSDAVTLYSSGLEAIANEMAIQEQLMADIATATTEANDAKANLDNIFDTFIAQRTLYHSNAEAVTARFAQVRTLGAQQSSSKTLPPQANPPAQGIESLGAHDTCILQQIADDAQQLLADMSLFDAIINNDIDALRTAVSALPDGIDADVQTLKTMLADAIANAASHAARMDNATTTFIANLTAQVTAEVQANNAFQSAANATLDAMANVSSTFAQQANDTIVAAELALGTATSGIVDELQTAVDSSYGVLADAQSLSAAVNQTLQQAPTRMGIAKSLLEADLGADLSFKLLVPDAASYDYLGSACDADGTTVVCGAYGHQVGAVYVWEVNPEAETYVLLQKLMPAASNIYAGTSFGGSVAIDGDVLIVGGYYFGASTSSATRTGAVWVFERNATGQFVQKQRVTHPSPNYLDDCGRAVAIKDDVFVFSCPNDENSTAINTGSLIVYAKNASSGEWVLNQAPIYLAGAKTNERIGYQHGSLAFDRTNKNNFVAGVQYHTGSATYTGAAVTFTRTNNQSYAVQAMLTREVQASSDYFGWAVLYYSDTIFVSAPYSDSSATGTYHGNVDVFRYNGSAWRLVDTLTRNVSYDYLGMSMDLSADGNILYLASERHRTDSSGNSAPYVGVVYKYNRLADDSWSYTKSFQHDEGISYDYFGSGLASADGFLAVGAYQYDEST</sequence>
<organism evidence="2 3">
    <name type="scientific">Monosiga brevicollis</name>
    <name type="common">Choanoflagellate</name>
    <dbReference type="NCBI Taxonomy" id="81824"/>
    <lineage>
        <taxon>Eukaryota</taxon>
        <taxon>Choanoflagellata</taxon>
        <taxon>Craspedida</taxon>
        <taxon>Salpingoecidae</taxon>
        <taxon>Monosiga</taxon>
    </lineage>
</organism>
<evidence type="ECO:0000256" key="1">
    <source>
        <dbReference type="SAM" id="SignalP"/>
    </source>
</evidence>
<dbReference type="GeneID" id="5888880"/>
<evidence type="ECO:0000313" key="3">
    <source>
        <dbReference type="Proteomes" id="UP000001357"/>
    </source>
</evidence>
<reference evidence="2 3" key="1">
    <citation type="journal article" date="2008" name="Nature">
        <title>The genome of the choanoflagellate Monosiga brevicollis and the origin of metazoans.</title>
        <authorList>
            <consortium name="JGI Sequencing"/>
            <person name="King N."/>
            <person name="Westbrook M.J."/>
            <person name="Young S.L."/>
            <person name="Kuo A."/>
            <person name="Abedin M."/>
            <person name="Chapman J."/>
            <person name="Fairclough S."/>
            <person name="Hellsten U."/>
            <person name="Isogai Y."/>
            <person name="Letunic I."/>
            <person name="Marr M."/>
            <person name="Pincus D."/>
            <person name="Putnam N."/>
            <person name="Rokas A."/>
            <person name="Wright K.J."/>
            <person name="Zuzow R."/>
            <person name="Dirks W."/>
            <person name="Good M."/>
            <person name="Goodstein D."/>
            <person name="Lemons D."/>
            <person name="Li W."/>
            <person name="Lyons J.B."/>
            <person name="Morris A."/>
            <person name="Nichols S."/>
            <person name="Richter D.J."/>
            <person name="Salamov A."/>
            <person name="Bork P."/>
            <person name="Lim W.A."/>
            <person name="Manning G."/>
            <person name="Miller W.T."/>
            <person name="McGinnis W."/>
            <person name="Shapiro H."/>
            <person name="Tjian R."/>
            <person name="Grigoriev I.V."/>
            <person name="Rokhsar D."/>
        </authorList>
    </citation>
    <scope>NUCLEOTIDE SEQUENCE [LARGE SCALE GENOMIC DNA]</scope>
    <source>
        <strain evidence="3">MX1 / ATCC 50154</strain>
    </source>
</reference>
<dbReference type="SUPFAM" id="SSF50965">
    <property type="entry name" value="Galactose oxidase, central domain"/>
    <property type="match status" value="1"/>
</dbReference>